<protein>
    <submittedName>
        <fullName evidence="2">Uncharacterized protein</fullName>
    </submittedName>
</protein>
<proteinExistence type="predicted"/>
<feature type="transmembrane region" description="Helical" evidence="1">
    <location>
        <begin position="6"/>
        <end position="22"/>
    </location>
</feature>
<reference evidence="2" key="1">
    <citation type="journal article" date="2020" name="Nature">
        <title>Giant virus diversity and host interactions through global metagenomics.</title>
        <authorList>
            <person name="Schulz F."/>
            <person name="Roux S."/>
            <person name="Paez-Espino D."/>
            <person name="Jungbluth S."/>
            <person name="Walsh D.A."/>
            <person name="Denef V.J."/>
            <person name="McMahon K.D."/>
            <person name="Konstantinidis K.T."/>
            <person name="Eloe-Fadrosh E.A."/>
            <person name="Kyrpides N.C."/>
            <person name="Woyke T."/>
        </authorList>
    </citation>
    <scope>NUCLEOTIDE SEQUENCE</scope>
    <source>
        <strain evidence="2">GVMAG-M-3300020185-33</strain>
    </source>
</reference>
<name>A0A6C0C3W4_9ZZZZ</name>
<evidence type="ECO:0000256" key="1">
    <source>
        <dbReference type="SAM" id="Phobius"/>
    </source>
</evidence>
<evidence type="ECO:0000313" key="2">
    <source>
        <dbReference type="EMBL" id="QHS99066.1"/>
    </source>
</evidence>
<sequence length="38" mass="4462">MSKMEILLYFGGVFSALLHIHLQWCRLEKETMCFLATT</sequence>
<dbReference type="EMBL" id="MN739334">
    <property type="protein sequence ID" value="QHS99066.1"/>
    <property type="molecule type" value="Genomic_DNA"/>
</dbReference>
<accession>A0A6C0C3W4</accession>
<organism evidence="2">
    <name type="scientific">viral metagenome</name>
    <dbReference type="NCBI Taxonomy" id="1070528"/>
    <lineage>
        <taxon>unclassified sequences</taxon>
        <taxon>metagenomes</taxon>
        <taxon>organismal metagenomes</taxon>
    </lineage>
</organism>
<dbReference type="AlphaFoldDB" id="A0A6C0C3W4"/>
<keyword evidence="1" id="KW-0472">Membrane</keyword>
<keyword evidence="1" id="KW-0812">Transmembrane</keyword>
<keyword evidence="1" id="KW-1133">Transmembrane helix</keyword>